<dbReference type="EC" id="5.1.2.3" evidence="15"/>
<dbReference type="SUPFAM" id="SSF52096">
    <property type="entry name" value="ClpP/crotonase"/>
    <property type="match status" value="1"/>
</dbReference>
<keyword evidence="11" id="KW-0511">Multifunctional enzyme</keyword>
<gene>
    <name evidence="15" type="ORF">FHX76_001278</name>
</gene>
<evidence type="ECO:0000256" key="3">
    <source>
        <dbReference type="ARBA" id="ARBA00007005"/>
    </source>
</evidence>
<organism evidence="15 16">
    <name type="scientific">Lysinibacter cavernae</name>
    <dbReference type="NCBI Taxonomy" id="1640652"/>
    <lineage>
        <taxon>Bacteria</taxon>
        <taxon>Bacillati</taxon>
        <taxon>Actinomycetota</taxon>
        <taxon>Actinomycetes</taxon>
        <taxon>Micrococcales</taxon>
        <taxon>Microbacteriaceae</taxon>
        <taxon>Lysinibacter</taxon>
    </lineage>
</organism>
<evidence type="ECO:0000256" key="6">
    <source>
        <dbReference type="ARBA" id="ARBA00022963"/>
    </source>
</evidence>
<dbReference type="GO" id="GO:0006635">
    <property type="term" value="P:fatty acid beta-oxidation"/>
    <property type="evidence" value="ECO:0007669"/>
    <property type="project" value="UniProtKB-UniPathway"/>
</dbReference>
<dbReference type="InterPro" id="IPR050136">
    <property type="entry name" value="FA_oxidation_alpha_subunit"/>
</dbReference>
<dbReference type="Gene3D" id="3.90.226.10">
    <property type="entry name" value="2-enoyl-CoA Hydratase, Chain A, domain 1"/>
    <property type="match status" value="1"/>
</dbReference>
<comment type="catalytic activity">
    <reaction evidence="12">
        <text>a (3S)-3-hydroxyacyl-CoA + NAD(+) = a 3-oxoacyl-CoA + NADH + H(+)</text>
        <dbReference type="Rhea" id="RHEA:22432"/>
        <dbReference type="ChEBI" id="CHEBI:15378"/>
        <dbReference type="ChEBI" id="CHEBI:57318"/>
        <dbReference type="ChEBI" id="CHEBI:57540"/>
        <dbReference type="ChEBI" id="CHEBI:57945"/>
        <dbReference type="ChEBI" id="CHEBI:90726"/>
        <dbReference type="EC" id="1.1.1.35"/>
    </reaction>
</comment>
<dbReference type="GO" id="GO:0004300">
    <property type="term" value="F:enoyl-CoA hydratase activity"/>
    <property type="evidence" value="ECO:0007669"/>
    <property type="project" value="UniProtKB-EC"/>
</dbReference>
<keyword evidence="9" id="KW-0443">Lipid metabolism</keyword>
<proteinExistence type="inferred from homology"/>
<dbReference type="InterPro" id="IPR006176">
    <property type="entry name" value="3-OHacyl-CoA_DH_NAD-bd"/>
</dbReference>
<comment type="similarity">
    <text evidence="4">Belongs to the 3-hydroxyacyl-CoA dehydrogenase family.</text>
</comment>
<dbReference type="Pfam" id="PF02737">
    <property type="entry name" value="3HCDH_N"/>
    <property type="match status" value="1"/>
</dbReference>
<reference evidence="15 16" key="1">
    <citation type="submission" date="2020-02" db="EMBL/GenBank/DDBJ databases">
        <title>Sequencing the genomes of 1000 actinobacteria strains.</title>
        <authorList>
            <person name="Klenk H.-P."/>
        </authorList>
    </citation>
    <scope>NUCLEOTIDE SEQUENCE [LARGE SCALE GENOMIC DNA]</scope>
    <source>
        <strain evidence="15 16">DSM 27960</strain>
    </source>
</reference>
<keyword evidence="8" id="KW-0520">NAD</keyword>
<dbReference type="InterPro" id="IPR006108">
    <property type="entry name" value="3HC_DH_C"/>
</dbReference>
<dbReference type="Gene3D" id="3.40.50.720">
    <property type="entry name" value="NAD(P)-binding Rossmann-like Domain"/>
    <property type="match status" value="1"/>
</dbReference>
<comment type="similarity">
    <text evidence="3">In the central section; belongs to the 3-hydroxyacyl-CoA dehydrogenase family.</text>
</comment>
<evidence type="ECO:0000256" key="10">
    <source>
        <dbReference type="ARBA" id="ARBA00023239"/>
    </source>
</evidence>
<evidence type="ECO:0000256" key="1">
    <source>
        <dbReference type="ARBA" id="ARBA00005005"/>
    </source>
</evidence>
<dbReference type="Gene3D" id="1.10.1040.50">
    <property type="match status" value="1"/>
</dbReference>
<dbReference type="AlphaFoldDB" id="A0A7X5TSU0"/>
<dbReference type="Pfam" id="PF00378">
    <property type="entry name" value="ECH_1"/>
    <property type="match status" value="1"/>
</dbReference>
<keyword evidence="7 15" id="KW-0560">Oxidoreductase</keyword>
<dbReference type="InterPro" id="IPR008927">
    <property type="entry name" value="6-PGluconate_DH-like_C_sf"/>
</dbReference>
<dbReference type="Pfam" id="PF00725">
    <property type="entry name" value="3HCDH"/>
    <property type="match status" value="1"/>
</dbReference>
<dbReference type="Proteomes" id="UP000541033">
    <property type="component" value="Unassembled WGS sequence"/>
</dbReference>
<keyword evidence="10 15" id="KW-0456">Lyase</keyword>
<evidence type="ECO:0000256" key="8">
    <source>
        <dbReference type="ARBA" id="ARBA00023027"/>
    </source>
</evidence>
<feature type="domain" description="3-hydroxyacyl-CoA dehydrogenase C-terminal" evidence="13">
    <location>
        <begin position="532"/>
        <end position="631"/>
    </location>
</feature>
<comment type="pathway">
    <text evidence="2">Lipid metabolism; butanoate metabolism.</text>
</comment>
<dbReference type="InterPro" id="IPR029045">
    <property type="entry name" value="ClpP/crotonase-like_dom_sf"/>
</dbReference>
<dbReference type="EC" id="1.1.1.35" evidence="15"/>
<evidence type="ECO:0000259" key="14">
    <source>
        <dbReference type="Pfam" id="PF02737"/>
    </source>
</evidence>
<comment type="pathway">
    <text evidence="1">Lipid metabolism; fatty acid beta-oxidation.</text>
</comment>
<evidence type="ECO:0000313" key="15">
    <source>
        <dbReference type="EMBL" id="NIH53410.1"/>
    </source>
</evidence>
<evidence type="ECO:0000259" key="13">
    <source>
        <dbReference type="Pfam" id="PF00725"/>
    </source>
</evidence>
<evidence type="ECO:0000256" key="4">
    <source>
        <dbReference type="ARBA" id="ARBA00009463"/>
    </source>
</evidence>
<sequence>MTDTIGMIRWQRDSEGVVTLVMDDPDNPVNTMNDLFIDSLEATNDRLEAERDSITGVILASAKRSWFAGGNLRELRTASRATADAETVRVNRMKRQFRRLETLGRPVVAAINGTTLGGGYEVALGCHHRIVSDNPRTKIGLPEVTLGMFPGAGGATRTVRMLGLERALTTVLLTGTQFGPREARAAGLVDEVVASDDELDAAAREWIAGHPDAAQPWDVAGFRIPGGAPSTAGVVPQLAASLPAYPARLREQLRGANYPAPRALLASAVEGAQLDIDSALALETRYFVSVIDSQVASNMIGANFFDLTEVTSGARRPAAPPKRTIETLGVIGGGMMGSGIAYTAARAGISVRVTDSDPAAGERVLNYARSRETERLTKQAARAGQSSSDERAIAEAVGRVLDRLSFTDDVNDLAGADLVVEAVAENLSVKQAVFATAERAAVLARTGGPANQPADAPQVLASNTSTLPIAEIASAVDHPQQVIGIHFFSPVDKMPLIEIVRAPQTSDETLALAFDFARQLRKTPIVVNDSRGFFTSRVIFRFIEEALAALDEGIPAASIEQAALQAGYATSPLKLVDELSLTLVSRIWRENAEATGAGGVWEPTAGASRVIERMLAEGRAGRASGSGLYTYETSGRRGLLQTHLNDAEPGRAPDQDAWADLGERMLFSEALEAVRCCDQGVIESLADANIGSLLGIGFPQWTGGVLRYIEQYEGGLAGFVTRAEQLSDFYGIRFAPPASLVEAAEHGKPLSSLLRGNASAG</sequence>
<evidence type="ECO:0000256" key="5">
    <source>
        <dbReference type="ARBA" id="ARBA00022832"/>
    </source>
</evidence>
<evidence type="ECO:0000256" key="9">
    <source>
        <dbReference type="ARBA" id="ARBA00023098"/>
    </source>
</evidence>
<accession>A0A7X5TSU0</accession>
<dbReference type="PANTHER" id="PTHR43612:SF3">
    <property type="entry name" value="TRIFUNCTIONAL ENZYME SUBUNIT ALPHA, MITOCHONDRIAL"/>
    <property type="match status" value="1"/>
</dbReference>
<evidence type="ECO:0000256" key="7">
    <source>
        <dbReference type="ARBA" id="ARBA00023002"/>
    </source>
</evidence>
<keyword evidence="6" id="KW-0442">Lipid degradation</keyword>
<dbReference type="FunFam" id="3.40.50.720:FF:000009">
    <property type="entry name" value="Fatty oxidation complex, alpha subunit"/>
    <property type="match status" value="1"/>
</dbReference>
<dbReference type="EMBL" id="JAAMOX010000001">
    <property type="protein sequence ID" value="NIH53410.1"/>
    <property type="molecule type" value="Genomic_DNA"/>
</dbReference>
<name>A0A7X5TSU0_9MICO</name>
<protein>
    <submittedName>
        <fullName evidence="15">3-hydroxyacyl-CoA dehydrogenase/enoyl-CoA hydratase/3-hydroxybutyryl-CoA epimerase</fullName>
        <ecNumber evidence="15">1.1.1.35</ecNumber>
        <ecNumber evidence="15">4.2.1.17</ecNumber>
        <ecNumber evidence="15">5.1.2.3</ecNumber>
    </submittedName>
</protein>
<dbReference type="InterPro" id="IPR036291">
    <property type="entry name" value="NAD(P)-bd_dom_sf"/>
</dbReference>
<keyword evidence="15" id="KW-0413">Isomerase</keyword>
<dbReference type="EC" id="4.2.1.17" evidence="15"/>
<dbReference type="CDD" id="cd06558">
    <property type="entry name" value="crotonase-like"/>
    <property type="match status" value="1"/>
</dbReference>
<keyword evidence="5" id="KW-0276">Fatty acid metabolism</keyword>
<evidence type="ECO:0000256" key="2">
    <source>
        <dbReference type="ARBA" id="ARBA00005086"/>
    </source>
</evidence>
<dbReference type="SUPFAM" id="SSF48179">
    <property type="entry name" value="6-phosphogluconate dehydrogenase C-terminal domain-like"/>
    <property type="match status" value="2"/>
</dbReference>
<dbReference type="GO" id="GO:0008692">
    <property type="term" value="F:3-hydroxybutyryl-CoA epimerase activity"/>
    <property type="evidence" value="ECO:0007669"/>
    <property type="project" value="UniProtKB-EC"/>
</dbReference>
<dbReference type="GO" id="GO:0070403">
    <property type="term" value="F:NAD+ binding"/>
    <property type="evidence" value="ECO:0007669"/>
    <property type="project" value="InterPro"/>
</dbReference>
<keyword evidence="16" id="KW-1185">Reference proteome</keyword>
<evidence type="ECO:0000256" key="12">
    <source>
        <dbReference type="ARBA" id="ARBA00049556"/>
    </source>
</evidence>
<dbReference type="UniPathway" id="UPA00659"/>
<dbReference type="GO" id="GO:0016509">
    <property type="term" value="F:long-chain (3S)-3-hydroxyacyl-CoA dehydrogenase (NAD+) activity"/>
    <property type="evidence" value="ECO:0007669"/>
    <property type="project" value="TreeGrafter"/>
</dbReference>
<dbReference type="RefSeq" id="WP_167148995.1">
    <property type="nucleotide sequence ID" value="NZ_JAAMOX010000001.1"/>
</dbReference>
<dbReference type="SUPFAM" id="SSF51735">
    <property type="entry name" value="NAD(P)-binding Rossmann-fold domains"/>
    <property type="match status" value="1"/>
</dbReference>
<feature type="domain" description="3-hydroxyacyl-CoA dehydrogenase NAD binding" evidence="14">
    <location>
        <begin position="328"/>
        <end position="529"/>
    </location>
</feature>
<evidence type="ECO:0000313" key="16">
    <source>
        <dbReference type="Proteomes" id="UP000541033"/>
    </source>
</evidence>
<comment type="caution">
    <text evidence="15">The sequence shown here is derived from an EMBL/GenBank/DDBJ whole genome shotgun (WGS) entry which is preliminary data.</text>
</comment>
<evidence type="ECO:0000256" key="11">
    <source>
        <dbReference type="ARBA" id="ARBA00023268"/>
    </source>
</evidence>
<dbReference type="PANTHER" id="PTHR43612">
    <property type="entry name" value="TRIFUNCTIONAL ENZYME SUBUNIT ALPHA"/>
    <property type="match status" value="1"/>
</dbReference>
<dbReference type="InterPro" id="IPR001753">
    <property type="entry name" value="Enoyl-CoA_hydra/iso"/>
</dbReference>